<evidence type="ECO:0000313" key="7">
    <source>
        <dbReference type="Proteomes" id="UP000287547"/>
    </source>
</evidence>
<dbReference type="PANTHER" id="PTHR30055:SF243">
    <property type="entry name" value="HTH-TYPE TRANSCRIPTIONAL REGULATOR RV1816"/>
    <property type="match status" value="1"/>
</dbReference>
<dbReference type="SUPFAM" id="SSF48498">
    <property type="entry name" value="Tetracyclin repressor-like, C-terminal domain"/>
    <property type="match status" value="1"/>
</dbReference>
<proteinExistence type="predicted"/>
<dbReference type="Pfam" id="PF00440">
    <property type="entry name" value="TetR_N"/>
    <property type="match status" value="1"/>
</dbReference>
<dbReference type="AlphaFoldDB" id="A0A428Z912"/>
<dbReference type="InterPro" id="IPR025996">
    <property type="entry name" value="MT1864/Rv1816-like_C"/>
</dbReference>
<evidence type="ECO:0000259" key="5">
    <source>
        <dbReference type="PROSITE" id="PS50977"/>
    </source>
</evidence>
<evidence type="ECO:0000256" key="1">
    <source>
        <dbReference type="ARBA" id="ARBA00023015"/>
    </source>
</evidence>
<dbReference type="PROSITE" id="PS50977">
    <property type="entry name" value="HTH_TETR_2"/>
    <property type="match status" value="1"/>
</dbReference>
<feature type="DNA-binding region" description="H-T-H motif" evidence="4">
    <location>
        <begin position="35"/>
        <end position="54"/>
    </location>
</feature>
<name>A0A428Z912_KIBAR</name>
<keyword evidence="1" id="KW-0805">Transcription regulation</keyword>
<dbReference type="PANTHER" id="PTHR30055">
    <property type="entry name" value="HTH-TYPE TRANSCRIPTIONAL REGULATOR RUTR"/>
    <property type="match status" value="1"/>
</dbReference>
<dbReference type="InterPro" id="IPR036271">
    <property type="entry name" value="Tet_transcr_reg_TetR-rel_C_sf"/>
</dbReference>
<evidence type="ECO:0000256" key="3">
    <source>
        <dbReference type="ARBA" id="ARBA00023163"/>
    </source>
</evidence>
<dbReference type="PRINTS" id="PR00455">
    <property type="entry name" value="HTHTETR"/>
</dbReference>
<dbReference type="InterPro" id="IPR009057">
    <property type="entry name" value="Homeodomain-like_sf"/>
</dbReference>
<dbReference type="InterPro" id="IPR050109">
    <property type="entry name" value="HTH-type_TetR-like_transc_reg"/>
</dbReference>
<dbReference type="SUPFAM" id="SSF46689">
    <property type="entry name" value="Homeodomain-like"/>
    <property type="match status" value="1"/>
</dbReference>
<dbReference type="RefSeq" id="WP_037259541.1">
    <property type="nucleotide sequence ID" value="NZ_QHKI01000016.1"/>
</dbReference>
<gene>
    <name evidence="6" type="ORF">DMH04_20585</name>
</gene>
<reference evidence="6 7" key="1">
    <citation type="submission" date="2018-05" db="EMBL/GenBank/DDBJ databases">
        <title>Evolution of GPA BGCs.</title>
        <authorList>
            <person name="Waglechner N."/>
            <person name="Wright G.D."/>
        </authorList>
    </citation>
    <scope>NUCLEOTIDE SEQUENCE [LARGE SCALE GENOMIC DNA]</scope>
    <source>
        <strain evidence="6 7">A82846</strain>
    </source>
</reference>
<organism evidence="6 7">
    <name type="scientific">Kibdelosporangium aridum</name>
    <dbReference type="NCBI Taxonomy" id="2030"/>
    <lineage>
        <taxon>Bacteria</taxon>
        <taxon>Bacillati</taxon>
        <taxon>Actinomycetota</taxon>
        <taxon>Actinomycetes</taxon>
        <taxon>Pseudonocardiales</taxon>
        <taxon>Pseudonocardiaceae</taxon>
        <taxon>Kibdelosporangium</taxon>
    </lineage>
</organism>
<dbReference type="Gene3D" id="1.10.357.10">
    <property type="entry name" value="Tetracycline Repressor, domain 2"/>
    <property type="match status" value="1"/>
</dbReference>
<evidence type="ECO:0000256" key="2">
    <source>
        <dbReference type="ARBA" id="ARBA00023125"/>
    </source>
</evidence>
<dbReference type="Proteomes" id="UP000287547">
    <property type="component" value="Unassembled WGS sequence"/>
</dbReference>
<feature type="domain" description="HTH tetR-type" evidence="5">
    <location>
        <begin position="12"/>
        <end position="72"/>
    </location>
</feature>
<dbReference type="GO" id="GO:0000976">
    <property type="term" value="F:transcription cis-regulatory region binding"/>
    <property type="evidence" value="ECO:0007669"/>
    <property type="project" value="TreeGrafter"/>
</dbReference>
<sequence>MSEPTRRERARAATDREIRQQARTLLINEGPEAVTLRAIARQLGITAPALYRYYSSREDLVHHVRMDICADLADDLTADLAEVPEHDTVLQVMTICRGFRRWALAHPREFSMVFATPQSGKDALSADPFGRIFLSVAGKVLITKQLSPPPDDAVPLPMRADLEAFRADLLATIAHSGVTVPDDILSIGTAYMILQFWVRLYGQVALEVFGHFPMLITNTENFFEIMLADLVADAGLNIE</sequence>
<keyword evidence="2 4" id="KW-0238">DNA-binding</keyword>
<protein>
    <submittedName>
        <fullName evidence="6">TetR/AcrR family transcriptional regulator</fullName>
    </submittedName>
</protein>
<accession>A0A428Z912</accession>
<dbReference type="EMBL" id="QHKI01000016">
    <property type="protein sequence ID" value="RSM84525.1"/>
    <property type="molecule type" value="Genomic_DNA"/>
</dbReference>
<dbReference type="Pfam" id="PF13305">
    <property type="entry name" value="TetR_C_33"/>
    <property type="match status" value="1"/>
</dbReference>
<keyword evidence="3" id="KW-0804">Transcription</keyword>
<dbReference type="OrthoDB" id="3210322at2"/>
<evidence type="ECO:0000256" key="4">
    <source>
        <dbReference type="PROSITE-ProRule" id="PRU00335"/>
    </source>
</evidence>
<evidence type="ECO:0000313" key="6">
    <source>
        <dbReference type="EMBL" id="RSM84525.1"/>
    </source>
</evidence>
<dbReference type="GO" id="GO:0003700">
    <property type="term" value="F:DNA-binding transcription factor activity"/>
    <property type="evidence" value="ECO:0007669"/>
    <property type="project" value="TreeGrafter"/>
</dbReference>
<dbReference type="InterPro" id="IPR001647">
    <property type="entry name" value="HTH_TetR"/>
</dbReference>
<comment type="caution">
    <text evidence="6">The sequence shown here is derived from an EMBL/GenBank/DDBJ whole genome shotgun (WGS) entry which is preliminary data.</text>
</comment>